<dbReference type="CDD" id="cd02257">
    <property type="entry name" value="Peptidase_C19"/>
    <property type="match status" value="1"/>
</dbReference>
<dbReference type="InterPro" id="IPR038765">
    <property type="entry name" value="Papain-like_cys_pep_sf"/>
</dbReference>
<dbReference type="Proteomes" id="UP000186817">
    <property type="component" value="Unassembled WGS sequence"/>
</dbReference>
<evidence type="ECO:0000313" key="2">
    <source>
        <dbReference type="EMBL" id="OLP78775.1"/>
    </source>
</evidence>
<dbReference type="OrthoDB" id="421366at2759"/>
<comment type="caution">
    <text evidence="2">The sequence shown here is derived from an EMBL/GenBank/DDBJ whole genome shotgun (WGS) entry which is preliminary data.</text>
</comment>
<dbReference type="SUPFAM" id="SSF54001">
    <property type="entry name" value="Cysteine proteinases"/>
    <property type="match status" value="1"/>
</dbReference>
<accession>A0A1Q9C7A9</accession>
<organism evidence="2 3">
    <name type="scientific">Symbiodinium microadriaticum</name>
    <name type="common">Dinoflagellate</name>
    <name type="synonym">Zooxanthella microadriatica</name>
    <dbReference type="NCBI Taxonomy" id="2951"/>
    <lineage>
        <taxon>Eukaryota</taxon>
        <taxon>Sar</taxon>
        <taxon>Alveolata</taxon>
        <taxon>Dinophyceae</taxon>
        <taxon>Suessiales</taxon>
        <taxon>Symbiodiniaceae</taxon>
        <taxon>Symbiodinium</taxon>
    </lineage>
</organism>
<evidence type="ECO:0000313" key="3">
    <source>
        <dbReference type="Proteomes" id="UP000186817"/>
    </source>
</evidence>
<feature type="compositionally biased region" description="Basic and acidic residues" evidence="1">
    <location>
        <begin position="42"/>
        <end position="54"/>
    </location>
</feature>
<gene>
    <name evidence="2" type="ORF">AK812_SmicGene41014</name>
</gene>
<feature type="region of interest" description="Disordered" evidence="1">
    <location>
        <begin position="42"/>
        <end position="73"/>
    </location>
</feature>
<dbReference type="EMBL" id="LSRX01001564">
    <property type="protein sequence ID" value="OLP78775.1"/>
    <property type="molecule type" value="Genomic_DNA"/>
</dbReference>
<keyword evidence="3" id="KW-1185">Reference proteome</keyword>
<sequence length="970" mass="104197">MNPEDSQRATALAEVQQVWGGMGVPLASNSMTAVMDTAPEGRHGAAEALDDRKPKWPKPAVKGHPGKGNTGSWWTKDWGKEWEKDQAAQSSGLDRPTTALLQALTKMALRHEDELMRTRVDTNFMLFVDVDGEHSVLPTLQTTAANWQEAFSAGRVTTSLRIVLFLGMMAADATPSAPPEPRAARSPDGRGLVAARGDGIVVSDQQPLSHDSVLQCEDVLLKTACNPLVLLRFKAAKELEDPTGDVIPFLVSVSLRGQQAQDCFTALQTLSHNGVLKLLGLRLRPERLRRGPMAEAVEEAYLATTWPNAPVIPLVFMAFQWIGALLGARELCYGAAEAAMRLVTRAGSPYPPSCLPWTPLISGWRNLARQQDAAEFMHHLLLRSSAVAYHGTWQARLCNPTQVVDTGELSSPLPMDLQGGDVQSVIDGWAHQHAVHALVAHGGVVVIQLKRYHVTDARPIKDPSPITFEPGQRVALPIFDDDEGTSTSHQSFRVVYAVMHQGLSTDTGHYQAVLCLPGSEGCVAYTDTPQCVPCVQILINLSLSFLLCLESGPIMAKQLELPSHMYFAALEESLLLEALRTLHGGTHAAPLPPELSMAVRNDIVAFAQRVLAPSAFATFLSYAEQLSVSIKGETRCSLPPLPRAAGGAGTEAEACAEALLSEGSGVLWSAARMVVNQLTYSVDKRPHGNGQTFSLGAFNKGGLLGMHKHTTQHQAVCTLLNAMVRSIAAGHVWTTLMVNCDNHTTPHYDRGNSEHHPSLLIGVSHHDSGELWIERPGGRDYQLVEGDFLAGDLCPTSACGLLFNGSKQCHATCQWTGRRITVIAYVIRCHELLLSGTRAYLEVVLGQHGLIRWRSFRLSAVIESFRPAVIAIAAVLAGVDDPGCTGGASSSSQPVTMMHQSLTALENSAQSGSVLSAATTSPSNVQSGDIAMIKTAAGSNSLIVVDVHGSSSEEENDAAAECSFCLNALD</sequence>
<evidence type="ECO:0008006" key="4">
    <source>
        <dbReference type="Google" id="ProtNLM"/>
    </source>
</evidence>
<dbReference type="AlphaFoldDB" id="A0A1Q9C7A9"/>
<evidence type="ECO:0000256" key="1">
    <source>
        <dbReference type="SAM" id="MobiDB-lite"/>
    </source>
</evidence>
<proteinExistence type="predicted"/>
<reference evidence="2 3" key="1">
    <citation type="submission" date="2016-02" db="EMBL/GenBank/DDBJ databases">
        <title>Genome analysis of coral dinoflagellate symbionts highlights evolutionary adaptations to a symbiotic lifestyle.</title>
        <authorList>
            <person name="Aranda M."/>
            <person name="Li Y."/>
            <person name="Liew Y.J."/>
            <person name="Baumgarten S."/>
            <person name="Simakov O."/>
            <person name="Wilson M."/>
            <person name="Piel J."/>
            <person name="Ashoor H."/>
            <person name="Bougouffa S."/>
            <person name="Bajic V.B."/>
            <person name="Ryu T."/>
            <person name="Ravasi T."/>
            <person name="Bayer T."/>
            <person name="Micklem G."/>
            <person name="Kim H."/>
            <person name="Bhak J."/>
            <person name="Lajeunesse T.C."/>
            <person name="Voolstra C.R."/>
        </authorList>
    </citation>
    <scope>NUCLEOTIDE SEQUENCE [LARGE SCALE GENOMIC DNA]</scope>
    <source>
        <strain evidence="2 3">CCMP2467</strain>
    </source>
</reference>
<protein>
    <recommendedName>
        <fullName evidence="4">USP domain-containing protein</fullName>
    </recommendedName>
</protein>
<name>A0A1Q9C7A9_SYMMI</name>